<name>A0A4R8ZTL6_9MICO</name>
<keyword evidence="1" id="KW-0472">Membrane</keyword>
<evidence type="ECO:0000313" key="2">
    <source>
        <dbReference type="EMBL" id="TFD45352.1"/>
    </source>
</evidence>
<keyword evidence="1" id="KW-0812">Transmembrane</keyword>
<protein>
    <submittedName>
        <fullName evidence="2">Uncharacterized protein</fullName>
    </submittedName>
</protein>
<sequence>MNFTVTGSGAAVLSAVRAATVTFFKAADAAGSVSVTVALPANASGAYSLTAVGATSGFAQQSVVLGELPSSGFSVPPLVPWAAVGVLLLGLALVLVRRSARRRPTGLPVR</sequence>
<organism evidence="2 3">
    <name type="scientific">Cryobacterium frigoriphilum</name>
    <dbReference type="NCBI Taxonomy" id="1259150"/>
    <lineage>
        <taxon>Bacteria</taxon>
        <taxon>Bacillati</taxon>
        <taxon>Actinomycetota</taxon>
        <taxon>Actinomycetes</taxon>
        <taxon>Micrococcales</taxon>
        <taxon>Microbacteriaceae</taxon>
        <taxon>Cryobacterium</taxon>
    </lineage>
</organism>
<reference evidence="2 3" key="1">
    <citation type="submission" date="2019-03" db="EMBL/GenBank/DDBJ databases">
        <title>Genomics of glacier-inhabiting Cryobacterium strains.</title>
        <authorList>
            <person name="Liu Q."/>
            <person name="Xin Y.-H."/>
        </authorList>
    </citation>
    <scope>NUCLEOTIDE SEQUENCE [LARGE SCALE GENOMIC DNA]</scope>
    <source>
        <strain evidence="2 3">Hh14</strain>
    </source>
</reference>
<dbReference type="Proteomes" id="UP000297447">
    <property type="component" value="Unassembled WGS sequence"/>
</dbReference>
<proteinExistence type="predicted"/>
<evidence type="ECO:0000313" key="3">
    <source>
        <dbReference type="Proteomes" id="UP000297447"/>
    </source>
</evidence>
<evidence type="ECO:0000256" key="1">
    <source>
        <dbReference type="SAM" id="Phobius"/>
    </source>
</evidence>
<feature type="transmembrane region" description="Helical" evidence="1">
    <location>
        <begin position="78"/>
        <end position="96"/>
    </location>
</feature>
<dbReference type="EMBL" id="SOHE01000087">
    <property type="protein sequence ID" value="TFD45352.1"/>
    <property type="molecule type" value="Genomic_DNA"/>
</dbReference>
<dbReference type="AlphaFoldDB" id="A0A4R8ZTL6"/>
<gene>
    <name evidence="2" type="ORF">E3T55_18970</name>
</gene>
<comment type="caution">
    <text evidence="2">The sequence shown here is derived from an EMBL/GenBank/DDBJ whole genome shotgun (WGS) entry which is preliminary data.</text>
</comment>
<accession>A0A4R8ZTL6</accession>
<keyword evidence="3" id="KW-1185">Reference proteome</keyword>
<keyword evidence="1" id="KW-1133">Transmembrane helix</keyword>